<dbReference type="Proteomes" id="UP000827892">
    <property type="component" value="Chromosome X"/>
</dbReference>
<dbReference type="InterPro" id="IPR012885">
    <property type="entry name" value="F-box_Sdz-33"/>
</dbReference>
<name>A0AAE8ZSD5_CAEBR</name>
<gene>
    <name evidence="2" type="ORF">L3Y34_013763</name>
</gene>
<evidence type="ECO:0000259" key="1">
    <source>
        <dbReference type="Pfam" id="PF07735"/>
    </source>
</evidence>
<evidence type="ECO:0000313" key="2">
    <source>
        <dbReference type="EMBL" id="ULT85219.1"/>
    </source>
</evidence>
<sequence>MKKGHKKFQMFAIPAEVVRIILGFMSERDSIILSFMSRKFCYFVRTMRMQGKRIFFNFHPNQVDMGVEMMSGDKFYFPLPFNNLWSTNRQLSQIWLGGYVEDTRKWQFRNFFDQLKIVINHSAVDTIRFSADATNFNLQSVLEDIGNPICLHIERTGSDQANYDIVNHFDTPIVNLHVPLLERVPEGILSRKFEELHICKTNYEDGRGESHFHLEDILVTNAKNVYLGQIWMTLKDMNQFLKRLRQGSNLELKFLTVVVDDEITPENVLEGLQTSVATTTPQKPVTKYRFNRNFYLISINPVEFFDYVTVDGRIVTVNIRGRTVSIYVRDTELI</sequence>
<proteinExistence type="predicted"/>
<dbReference type="PANTHER" id="PTHR22899:SF0">
    <property type="entry name" value="F-BOX ASSOCIATED DOMAIN-CONTAINING PROTEIN-RELATED"/>
    <property type="match status" value="1"/>
</dbReference>
<feature type="domain" description="Sdz-33 F-box" evidence="1">
    <location>
        <begin position="186"/>
        <end position="257"/>
    </location>
</feature>
<accession>A0AAE8ZSD5</accession>
<dbReference type="Pfam" id="PF07735">
    <property type="entry name" value="FBA_2"/>
    <property type="match status" value="1"/>
</dbReference>
<organism evidence="2 3">
    <name type="scientific">Caenorhabditis briggsae</name>
    <dbReference type="NCBI Taxonomy" id="6238"/>
    <lineage>
        <taxon>Eukaryota</taxon>
        <taxon>Metazoa</taxon>
        <taxon>Ecdysozoa</taxon>
        <taxon>Nematoda</taxon>
        <taxon>Chromadorea</taxon>
        <taxon>Rhabditida</taxon>
        <taxon>Rhabditina</taxon>
        <taxon>Rhabditomorpha</taxon>
        <taxon>Rhabditoidea</taxon>
        <taxon>Rhabditidae</taxon>
        <taxon>Peloderinae</taxon>
        <taxon>Caenorhabditis</taxon>
    </lineage>
</organism>
<dbReference type="EMBL" id="CP090896">
    <property type="protein sequence ID" value="ULT85219.1"/>
    <property type="molecule type" value="Genomic_DNA"/>
</dbReference>
<dbReference type="AlphaFoldDB" id="A0AAE8ZSD5"/>
<dbReference type="InterPro" id="IPR053222">
    <property type="entry name" value="Zygotic_Embryogenesis-Asso"/>
</dbReference>
<reference evidence="2 3" key="1">
    <citation type="submission" date="2022-05" db="EMBL/GenBank/DDBJ databases">
        <title>Chromosome-level reference genomes for two strains of Caenorhabditis briggsae: an improved platform for comparative genomics.</title>
        <authorList>
            <person name="Stevens L."/>
            <person name="Andersen E.C."/>
        </authorList>
    </citation>
    <scope>NUCLEOTIDE SEQUENCE [LARGE SCALE GENOMIC DNA]</scope>
    <source>
        <strain evidence="2">QX1410_ONT</strain>
        <tissue evidence="2">Whole-organism</tissue>
    </source>
</reference>
<dbReference type="OMA" id="ICLHIER"/>
<dbReference type="PANTHER" id="PTHR22899">
    <property type="entry name" value="CYCLIN-RELATED F-BOX FAMILY"/>
    <property type="match status" value="1"/>
</dbReference>
<evidence type="ECO:0000313" key="3">
    <source>
        <dbReference type="Proteomes" id="UP000827892"/>
    </source>
</evidence>
<protein>
    <recommendedName>
        <fullName evidence="1">Sdz-33 F-box domain-containing protein</fullName>
    </recommendedName>
</protein>